<organism evidence="4 5">
    <name type="scientific">Cinnamomum micranthum f. kanehirae</name>
    <dbReference type="NCBI Taxonomy" id="337451"/>
    <lineage>
        <taxon>Eukaryota</taxon>
        <taxon>Viridiplantae</taxon>
        <taxon>Streptophyta</taxon>
        <taxon>Embryophyta</taxon>
        <taxon>Tracheophyta</taxon>
        <taxon>Spermatophyta</taxon>
        <taxon>Magnoliopsida</taxon>
        <taxon>Magnoliidae</taxon>
        <taxon>Laurales</taxon>
        <taxon>Lauraceae</taxon>
        <taxon>Cinnamomum</taxon>
    </lineage>
</organism>
<dbReference type="AlphaFoldDB" id="A0A3S3PVV7"/>
<keyword evidence="2" id="KW-0805">Transcription regulation</keyword>
<dbReference type="SMART" id="SM00733">
    <property type="entry name" value="Mterf"/>
    <property type="match status" value="3"/>
</dbReference>
<evidence type="ECO:0000256" key="1">
    <source>
        <dbReference type="ARBA" id="ARBA00007692"/>
    </source>
</evidence>
<dbReference type="InterPro" id="IPR003690">
    <property type="entry name" value="MTERF"/>
</dbReference>
<gene>
    <name evidence="4" type="ORF">CKAN_00212200</name>
</gene>
<proteinExistence type="inferred from homology"/>
<comment type="similarity">
    <text evidence="1">Belongs to the mTERF family.</text>
</comment>
<dbReference type="GO" id="GO:0006353">
    <property type="term" value="P:DNA-templated transcription termination"/>
    <property type="evidence" value="ECO:0007669"/>
    <property type="project" value="UniProtKB-KW"/>
</dbReference>
<dbReference type="PANTHER" id="PTHR13068">
    <property type="entry name" value="CGI-12 PROTEIN-RELATED"/>
    <property type="match status" value="1"/>
</dbReference>
<dbReference type="Pfam" id="PF02536">
    <property type="entry name" value="mTERF"/>
    <property type="match status" value="1"/>
</dbReference>
<dbReference type="GO" id="GO:0003676">
    <property type="term" value="F:nucleic acid binding"/>
    <property type="evidence" value="ECO:0007669"/>
    <property type="project" value="InterPro"/>
</dbReference>
<keyword evidence="3" id="KW-0809">Transit peptide</keyword>
<dbReference type="FunFam" id="1.25.70.10:FF:000014">
    <property type="entry name" value="Transcription termination factor MTEF18, mitochondrial"/>
    <property type="match status" value="1"/>
</dbReference>
<evidence type="ECO:0000256" key="3">
    <source>
        <dbReference type="ARBA" id="ARBA00022946"/>
    </source>
</evidence>
<name>A0A3S3PVV7_9MAGN</name>
<evidence type="ECO:0000313" key="4">
    <source>
        <dbReference type="EMBL" id="RWR73817.1"/>
    </source>
</evidence>
<keyword evidence="2" id="KW-0806">Transcription termination</keyword>
<sequence>MNHLRKLRKPSVLNWVLSVIEEKRVGSSKTQSFYNTRTLCTAKTPFFYNNRALHTAKASIQKEDAVPNLPIAVKISRTTRDQAQAALLDYLHCTRSLQFTDAEHISKNSPNFIQKLLKTVDNEEEIGRSLARYFRYHPINEFEPFFESLGLKPSEISLFLPRDLMFLSDNVILLENFHVLCNYGIPRSKVGKMYKGATEIFEYDYGVLDSKIRAYEKRGLSKTSVIKLVICSPSVLIGEGDEAFFEVLEEMKGMGIDCNWFAGCLSEKSSYDWGKILGVLHFFYDMVGHQKEELVGFVMKNPGFLLHSSGMEAYSVIGIFLKFGFSMKEIESLFLQFPQVQVGSFVANLRQGLTFLFEIEMEDSEIGKILRSHTLILGLCSLKRSVTVRETLNVGKKRLCEIIKDDPSQLKHWVLGRKIVPLPNTGEDEKALMEKTKFLVNLGFVEDSNAMKKALKVFRGKGSELQERFDCLVKAGLNPRDVSKMIKAAPNVLNQSRDLIEKKIDFLVNCLGYPLESLLTFPGYMAYTIDRVKLRFSMYNWLKDEGVASPMLALSTVLAASDKSFFNKFVNHHPRGPEVWERFKKELSTG</sequence>
<keyword evidence="5" id="KW-1185">Reference proteome</keyword>
<dbReference type="Proteomes" id="UP000283530">
    <property type="component" value="Unassembled WGS sequence"/>
</dbReference>
<protein>
    <submittedName>
        <fullName evidence="4">Mitochodrial transcription termination factor-related</fullName>
    </submittedName>
</protein>
<dbReference type="FunFam" id="1.25.70.10:FF:000019">
    <property type="entry name" value="mTERF family protein"/>
    <property type="match status" value="1"/>
</dbReference>
<evidence type="ECO:0000256" key="2">
    <source>
        <dbReference type="ARBA" id="ARBA00022472"/>
    </source>
</evidence>
<dbReference type="OrthoDB" id="764594at2759"/>
<dbReference type="EMBL" id="QPKB01000001">
    <property type="protein sequence ID" value="RWR73817.1"/>
    <property type="molecule type" value="Genomic_DNA"/>
</dbReference>
<dbReference type="Gene3D" id="1.25.70.10">
    <property type="entry name" value="Transcription termination factor 3, mitochondrial"/>
    <property type="match status" value="2"/>
</dbReference>
<keyword evidence="2" id="KW-0804">Transcription</keyword>
<accession>A0A3S3PVV7</accession>
<comment type="caution">
    <text evidence="4">The sequence shown here is derived from an EMBL/GenBank/DDBJ whole genome shotgun (WGS) entry which is preliminary data.</text>
</comment>
<evidence type="ECO:0000313" key="5">
    <source>
        <dbReference type="Proteomes" id="UP000283530"/>
    </source>
</evidence>
<reference evidence="4 5" key="1">
    <citation type="journal article" date="2019" name="Nat. Plants">
        <title>Stout camphor tree genome fills gaps in understanding of flowering plant genome evolution.</title>
        <authorList>
            <person name="Chaw S.M."/>
            <person name="Liu Y.C."/>
            <person name="Wu Y.W."/>
            <person name="Wang H.Y."/>
            <person name="Lin C.I."/>
            <person name="Wu C.S."/>
            <person name="Ke H.M."/>
            <person name="Chang L.Y."/>
            <person name="Hsu C.Y."/>
            <person name="Yang H.T."/>
            <person name="Sudianto E."/>
            <person name="Hsu M.H."/>
            <person name="Wu K.P."/>
            <person name="Wang L.N."/>
            <person name="Leebens-Mack J.H."/>
            <person name="Tsai I.J."/>
        </authorList>
    </citation>
    <scope>NUCLEOTIDE SEQUENCE [LARGE SCALE GENOMIC DNA]</scope>
    <source>
        <strain evidence="5">cv. Chaw 1501</strain>
        <tissue evidence="4">Young leaves</tissue>
    </source>
</reference>
<dbReference type="InterPro" id="IPR038538">
    <property type="entry name" value="MTERF_sf"/>
</dbReference>
<dbReference type="PANTHER" id="PTHR13068:SF38">
    <property type="entry name" value="TRANSCRIPTION TERMINATION FACTOR FAMILY PROTEIN"/>
    <property type="match status" value="1"/>
</dbReference>